<evidence type="ECO:0000259" key="2">
    <source>
        <dbReference type="Pfam" id="PF21113"/>
    </source>
</evidence>
<dbReference type="InterPro" id="IPR043166">
    <property type="entry name" value="LarA-like_C"/>
</dbReference>
<organism evidence="3 4">
    <name type="scientific">Pseudoramibacter alactolyticus ATCC 23263</name>
    <dbReference type="NCBI Taxonomy" id="887929"/>
    <lineage>
        <taxon>Bacteria</taxon>
        <taxon>Bacillati</taxon>
        <taxon>Bacillota</taxon>
        <taxon>Clostridia</taxon>
        <taxon>Eubacteriales</taxon>
        <taxon>Eubacteriaceae</taxon>
        <taxon>Pseudoramibacter</taxon>
    </lineage>
</organism>
<evidence type="ECO:0000313" key="3">
    <source>
        <dbReference type="EMBL" id="EFV01372.1"/>
    </source>
</evidence>
<sequence>MKFNIPCGSGKLTLNLADDQVAGVLESNIGALKSEGSEDDIVKAAMAKPYGGKTLKELAAGKKTCTIIISDHTRPVPSKHIIPFMLEELREGNPDIAITLLVATGFHRLTSDAELRSKLGDKVVDEEKIVIHDSADAAANVKIGVLPSGADLIIDKVAAETDLLVAEGFIEPHFFAGFSGGRKSVLPGVSDRVTVMGNHCSKFIDSPYARTGILEGNPLHKDMKSAAEQANLAYIVNVVIDEDKKVVAAFAGDKFEAHEAGCAFLKGYCQVDAIPADIVITSNGGAPLDQNMYQCVKGMTAAEATAKEGGVIIMCADCGDGTGGEGFYQALKNCDSAQSLMDEILQVPQEETKADQWEYQIQARILIHHPVIYVSRSEMQQTIEDMKMMYAATIEEAVAKALEIKGQDAKFTVIPNGISVIVNEAK</sequence>
<dbReference type="HOGENOM" id="CLU_050189_0_0_9"/>
<dbReference type="GO" id="GO:0050043">
    <property type="term" value="F:lactate racemase activity"/>
    <property type="evidence" value="ECO:0007669"/>
    <property type="project" value="InterPro"/>
</dbReference>
<dbReference type="PANTHER" id="PTHR33171:SF17">
    <property type="entry name" value="LARA-LIKE N-TERMINAL DOMAIN-CONTAINING PROTEIN"/>
    <property type="match status" value="1"/>
</dbReference>
<dbReference type="Proteomes" id="UP000004754">
    <property type="component" value="Unassembled WGS sequence"/>
</dbReference>
<dbReference type="Gene3D" id="3.40.50.11440">
    <property type="match status" value="1"/>
</dbReference>
<comment type="caution">
    <text evidence="3">The sequence shown here is derived from an EMBL/GenBank/DDBJ whole genome shotgun (WGS) entry which is preliminary data.</text>
</comment>
<evidence type="ECO:0000313" key="4">
    <source>
        <dbReference type="Proteomes" id="UP000004754"/>
    </source>
</evidence>
<gene>
    <name evidence="3" type="ORF">HMP0721_1535</name>
</gene>
<dbReference type="InterPro" id="IPR048068">
    <property type="entry name" value="LarA-like"/>
</dbReference>
<protein>
    <submittedName>
        <fullName evidence="3">Uncharacterized protein</fullName>
    </submittedName>
</protein>
<dbReference type="OrthoDB" id="9770545at2"/>
<name>E6MHQ0_9FIRM</name>
<dbReference type="Gene3D" id="3.90.226.30">
    <property type="match status" value="1"/>
</dbReference>
<dbReference type="Pfam" id="PF21113">
    <property type="entry name" value="LarA_C"/>
    <property type="match status" value="1"/>
</dbReference>
<dbReference type="InterPro" id="IPR018657">
    <property type="entry name" value="LarA-like_N"/>
</dbReference>
<dbReference type="PANTHER" id="PTHR33171">
    <property type="entry name" value="LAR_N DOMAIN-CONTAINING PROTEIN"/>
    <property type="match status" value="1"/>
</dbReference>
<feature type="domain" description="LarA-like N-terminal" evidence="1">
    <location>
        <begin position="8"/>
        <end position="212"/>
    </location>
</feature>
<dbReference type="AlphaFoldDB" id="E6MHQ0"/>
<accession>E6MHQ0</accession>
<proteinExistence type="predicted"/>
<dbReference type="eggNOG" id="COG3875">
    <property type="taxonomic scope" value="Bacteria"/>
</dbReference>
<dbReference type="STRING" id="887929.HMP0721_1535"/>
<evidence type="ECO:0000259" key="1">
    <source>
        <dbReference type="Pfam" id="PF09861"/>
    </source>
</evidence>
<dbReference type="Pfam" id="PF09861">
    <property type="entry name" value="Lar_N"/>
    <property type="match status" value="1"/>
</dbReference>
<dbReference type="InterPro" id="IPR047926">
    <property type="entry name" value="Ni_dep_LarA"/>
</dbReference>
<dbReference type="EMBL" id="AEQN01000021">
    <property type="protein sequence ID" value="EFV01372.1"/>
    <property type="molecule type" value="Genomic_DNA"/>
</dbReference>
<feature type="domain" description="Lactate racemase C-terminal" evidence="2">
    <location>
        <begin position="271"/>
        <end position="422"/>
    </location>
</feature>
<dbReference type="InterPro" id="IPR048520">
    <property type="entry name" value="LarA_C"/>
</dbReference>
<dbReference type="NCBIfam" id="NF033504">
    <property type="entry name" value="Ni_dep_LarA"/>
    <property type="match status" value="1"/>
</dbReference>
<dbReference type="RefSeq" id="WP_006598957.1">
    <property type="nucleotide sequence ID" value="NZ_GL622359.1"/>
</dbReference>
<keyword evidence="4" id="KW-1185">Reference proteome</keyword>
<reference evidence="3 4" key="1">
    <citation type="submission" date="2010-12" db="EMBL/GenBank/DDBJ databases">
        <authorList>
            <person name="Muzny D."/>
            <person name="Qin X."/>
            <person name="Deng J."/>
            <person name="Jiang H."/>
            <person name="Liu Y."/>
            <person name="Qu J."/>
            <person name="Song X.-Z."/>
            <person name="Zhang L."/>
            <person name="Thornton R."/>
            <person name="Coyle M."/>
            <person name="Francisco L."/>
            <person name="Jackson L."/>
            <person name="Javaid M."/>
            <person name="Korchina V."/>
            <person name="Kovar C."/>
            <person name="Mata R."/>
            <person name="Mathew T."/>
            <person name="Ngo R."/>
            <person name="Nguyen L."/>
            <person name="Nguyen N."/>
            <person name="Okwuonu G."/>
            <person name="Ongeri F."/>
            <person name="Pham C."/>
            <person name="Simmons D."/>
            <person name="Wilczek-Boney K."/>
            <person name="Hale W."/>
            <person name="Jakkamsetti A."/>
            <person name="Pham P."/>
            <person name="Ruth R."/>
            <person name="San Lucas F."/>
            <person name="Warren J."/>
            <person name="Zhang J."/>
            <person name="Zhao Z."/>
            <person name="Zhou C."/>
            <person name="Zhu D."/>
            <person name="Lee S."/>
            <person name="Bess C."/>
            <person name="Blankenburg K."/>
            <person name="Forbes L."/>
            <person name="Fu Q."/>
            <person name="Gubbala S."/>
            <person name="Hirani K."/>
            <person name="Jayaseelan J.C."/>
            <person name="Lara F."/>
            <person name="Munidasa M."/>
            <person name="Palculict T."/>
            <person name="Patil S."/>
            <person name="Pu L.-L."/>
            <person name="Saada N."/>
            <person name="Tang L."/>
            <person name="Weissenberger G."/>
            <person name="Zhu Y."/>
            <person name="Hemphill L."/>
            <person name="Shang Y."/>
            <person name="Youmans B."/>
            <person name="Ayvaz T."/>
            <person name="Ross M."/>
            <person name="Santibanez J."/>
            <person name="Aqrawi P."/>
            <person name="Gross S."/>
            <person name="Joshi V."/>
            <person name="Fowler G."/>
            <person name="Nazareth L."/>
            <person name="Reid J."/>
            <person name="Worley K."/>
            <person name="Petrosino J."/>
            <person name="Highlander S."/>
            <person name="Gibbs R."/>
        </authorList>
    </citation>
    <scope>NUCLEOTIDE SEQUENCE [LARGE SCALE GENOMIC DNA]</scope>
    <source>
        <strain evidence="3 4">ATCC 23263</strain>
    </source>
</reference>